<dbReference type="Proteomes" id="UP000813824">
    <property type="component" value="Unassembled WGS sequence"/>
</dbReference>
<evidence type="ECO:0000313" key="2">
    <source>
        <dbReference type="EMBL" id="KAH8107916.1"/>
    </source>
</evidence>
<sequence length="113" mass="12376">MSTDSRSPETFGDFPGHVEQSIRAKLTALLQPTDLLISNDSWQHRHHAAMKAQGGGSGETHFSVSVISDAFMGKTTMQRHRMIYAALAEEFAAGLHALTLKTNTTQEAHKVID</sequence>
<reference evidence="2" key="1">
    <citation type="journal article" date="2021" name="New Phytol.">
        <title>Evolutionary innovations through gain and loss of genes in the ectomycorrhizal Boletales.</title>
        <authorList>
            <person name="Wu G."/>
            <person name="Miyauchi S."/>
            <person name="Morin E."/>
            <person name="Kuo A."/>
            <person name="Drula E."/>
            <person name="Varga T."/>
            <person name="Kohler A."/>
            <person name="Feng B."/>
            <person name="Cao Y."/>
            <person name="Lipzen A."/>
            <person name="Daum C."/>
            <person name="Hundley H."/>
            <person name="Pangilinan J."/>
            <person name="Johnson J."/>
            <person name="Barry K."/>
            <person name="LaButti K."/>
            <person name="Ng V."/>
            <person name="Ahrendt S."/>
            <person name="Min B."/>
            <person name="Choi I.G."/>
            <person name="Park H."/>
            <person name="Plett J.M."/>
            <person name="Magnuson J."/>
            <person name="Spatafora J.W."/>
            <person name="Nagy L.G."/>
            <person name="Henrissat B."/>
            <person name="Grigoriev I.V."/>
            <person name="Yang Z.L."/>
            <person name="Xu J."/>
            <person name="Martin F.M."/>
        </authorList>
    </citation>
    <scope>NUCLEOTIDE SEQUENCE</scope>
    <source>
        <strain evidence="2">KKN 215</strain>
    </source>
</reference>
<proteinExistence type="inferred from homology"/>
<dbReference type="GO" id="GO:0044572">
    <property type="term" value="P:[4Fe-4S] cluster assembly"/>
    <property type="evidence" value="ECO:0007669"/>
    <property type="project" value="TreeGrafter"/>
</dbReference>
<dbReference type="InterPro" id="IPR036065">
    <property type="entry name" value="BolA-like_sf"/>
</dbReference>
<keyword evidence="3" id="KW-1185">Reference proteome</keyword>
<evidence type="ECO:0000313" key="3">
    <source>
        <dbReference type="Proteomes" id="UP000813824"/>
    </source>
</evidence>
<comment type="caution">
    <text evidence="2">The sequence shown here is derived from an EMBL/GenBank/DDBJ whole genome shotgun (WGS) entry which is preliminary data.</text>
</comment>
<dbReference type="EMBL" id="JAEVFJ010000001">
    <property type="protein sequence ID" value="KAH8107916.1"/>
    <property type="molecule type" value="Genomic_DNA"/>
</dbReference>
<dbReference type="OrthoDB" id="411584at2759"/>
<dbReference type="PANTHER" id="PTHR46230">
    <property type="match status" value="1"/>
</dbReference>
<dbReference type="InterPro" id="IPR002634">
    <property type="entry name" value="BolA"/>
</dbReference>
<protein>
    <submittedName>
        <fullName evidence="2">Bola-like protein</fullName>
    </submittedName>
</protein>
<dbReference type="SUPFAM" id="SSF82657">
    <property type="entry name" value="BolA-like"/>
    <property type="match status" value="1"/>
</dbReference>
<gene>
    <name evidence="2" type="ORF">BXZ70DRAFT_21527</name>
</gene>
<dbReference type="PANTHER" id="PTHR46230:SF7">
    <property type="entry name" value="BOLA-LIKE PROTEIN 1"/>
    <property type="match status" value="1"/>
</dbReference>
<evidence type="ECO:0000256" key="1">
    <source>
        <dbReference type="RuleBase" id="RU003860"/>
    </source>
</evidence>
<organism evidence="2 3">
    <name type="scientific">Cristinia sonorae</name>
    <dbReference type="NCBI Taxonomy" id="1940300"/>
    <lineage>
        <taxon>Eukaryota</taxon>
        <taxon>Fungi</taxon>
        <taxon>Dikarya</taxon>
        <taxon>Basidiomycota</taxon>
        <taxon>Agaricomycotina</taxon>
        <taxon>Agaricomycetes</taxon>
        <taxon>Agaricomycetidae</taxon>
        <taxon>Agaricales</taxon>
        <taxon>Pleurotineae</taxon>
        <taxon>Stephanosporaceae</taxon>
        <taxon>Cristinia</taxon>
    </lineage>
</organism>
<dbReference type="GO" id="GO:0005759">
    <property type="term" value="C:mitochondrial matrix"/>
    <property type="evidence" value="ECO:0007669"/>
    <property type="project" value="TreeGrafter"/>
</dbReference>
<dbReference type="Gene3D" id="3.30.300.90">
    <property type="entry name" value="BolA-like"/>
    <property type="match status" value="1"/>
</dbReference>
<dbReference type="Pfam" id="PF01722">
    <property type="entry name" value="BolA"/>
    <property type="match status" value="1"/>
</dbReference>
<accession>A0A8K0XW59</accession>
<dbReference type="PIRSF" id="PIRSF003113">
    <property type="entry name" value="BolA"/>
    <property type="match status" value="1"/>
</dbReference>
<dbReference type="AlphaFoldDB" id="A0A8K0XW59"/>
<comment type="similarity">
    <text evidence="1">Belongs to the BolA/IbaG family.</text>
</comment>
<name>A0A8K0XW59_9AGAR</name>